<gene>
    <name evidence="3" type="ORF">CLV94_0192</name>
</gene>
<evidence type="ECO:0000256" key="1">
    <source>
        <dbReference type="SAM" id="Phobius"/>
    </source>
</evidence>
<accession>A0A495MJF6</accession>
<dbReference type="Pfam" id="PF20584">
    <property type="entry name" value="DUF6787"/>
    <property type="match status" value="1"/>
</dbReference>
<dbReference type="InterPro" id="IPR046714">
    <property type="entry name" value="DUF6787"/>
</dbReference>
<feature type="domain" description="DUF6787" evidence="2">
    <location>
        <begin position="18"/>
        <end position="96"/>
    </location>
</feature>
<keyword evidence="4" id="KW-1185">Reference proteome</keyword>
<dbReference type="Proteomes" id="UP000277579">
    <property type="component" value="Unassembled WGS sequence"/>
</dbReference>
<name>A0A495MJF6_9FLAO</name>
<dbReference type="RefSeq" id="WP_121374589.1">
    <property type="nucleotide sequence ID" value="NZ_RBLC01000001.1"/>
</dbReference>
<proteinExistence type="predicted"/>
<dbReference type="AlphaFoldDB" id="A0A495MJF6"/>
<feature type="transmembrane region" description="Helical" evidence="1">
    <location>
        <begin position="54"/>
        <end position="85"/>
    </location>
</feature>
<dbReference type="EMBL" id="RBLC01000001">
    <property type="protein sequence ID" value="RKS25162.1"/>
    <property type="molecule type" value="Genomic_DNA"/>
</dbReference>
<comment type="caution">
    <text evidence="3">The sequence shown here is derived from an EMBL/GenBank/DDBJ whole genome shotgun (WGS) entry which is preliminary data.</text>
</comment>
<keyword evidence="1" id="KW-0472">Membrane</keyword>
<organism evidence="3 4">
    <name type="scientific">Flavobacterium endophyticum</name>
    <dbReference type="NCBI Taxonomy" id="1540163"/>
    <lineage>
        <taxon>Bacteria</taxon>
        <taxon>Pseudomonadati</taxon>
        <taxon>Bacteroidota</taxon>
        <taxon>Flavobacteriia</taxon>
        <taxon>Flavobacteriales</taxon>
        <taxon>Flavobacteriaceae</taxon>
        <taxon>Flavobacterium</taxon>
    </lineage>
</organism>
<reference evidence="3 4" key="1">
    <citation type="submission" date="2018-10" db="EMBL/GenBank/DDBJ databases">
        <title>Genomic Encyclopedia of Archaeal and Bacterial Type Strains, Phase II (KMG-II): from individual species to whole genera.</title>
        <authorList>
            <person name="Goeker M."/>
        </authorList>
    </citation>
    <scope>NUCLEOTIDE SEQUENCE [LARGE SCALE GENOMIC DNA]</scope>
    <source>
        <strain evidence="3 4">DSM 29537</strain>
    </source>
</reference>
<evidence type="ECO:0000313" key="4">
    <source>
        <dbReference type="Proteomes" id="UP000277579"/>
    </source>
</evidence>
<evidence type="ECO:0000259" key="2">
    <source>
        <dbReference type="Pfam" id="PF20584"/>
    </source>
</evidence>
<keyword evidence="1" id="KW-0812">Transmembrane</keyword>
<evidence type="ECO:0000313" key="3">
    <source>
        <dbReference type="EMBL" id="RKS25162.1"/>
    </source>
</evidence>
<keyword evidence="1" id="KW-1133">Transmembrane helix</keyword>
<sequence>MNKLKKRWGITSNFQLVIIFIVFAINGSLSARISYFLMGLLGITKENTHWSLYYIILLVLVLPLYPFMLMVFGYLFGQSGFFFPFAKRMIRSMRLGFLLPKEKVDPEK</sequence>
<dbReference type="OrthoDB" id="1151370at2"/>
<protein>
    <recommendedName>
        <fullName evidence="2">DUF6787 domain-containing protein</fullName>
    </recommendedName>
</protein>